<dbReference type="AlphaFoldDB" id="A0A7H1B518"/>
<evidence type="ECO:0000313" key="2">
    <source>
        <dbReference type="EMBL" id="QNS03823.1"/>
    </source>
</evidence>
<sequence length="475" mass="51790">MAAGAMNRQNRWTAALADAQPVAYWLDDPGRPAALPALTGDERCDLLVVGGGYSGLWTALLAKERDPGRDVVLVEGREIGWAASGRNGGFCAASLTHGTANGLARWPDEIHKLEELGAANLDAIEAAVARYSIDCDFERTGELDVATQPHQVAELREFHTELQEAGLADGLEMLDADQTREQVDSPTFLGALHDRRGVAMLHPAKLAWGLKQACLDLGVRIYENTPATQLASNGAGLAVRTPYGRIFARHAALGTNVFPSLVKRVRSYTVPVYDYALMTEPLSAEQLDSIGWKNRQGLGDSANQFHYFRLSADNRILWGGYDAIYPYGGKVRAEHDHRPETYAKLADHFFTCFPQLEGLRFSHAWGGAIDTCSRFSAFFGTAHGGRVSYAAGYTGLGVGATRFGADVMLDLLAGERTERTELEMVRKKPLPFPPEPFAYTGIALTKWSLARADDNGGRRNLWLKAMDSVGLGFDS</sequence>
<reference evidence="2 3" key="1">
    <citation type="submission" date="2020-09" db="EMBL/GenBank/DDBJ databases">
        <title>A novel species.</title>
        <authorList>
            <person name="Gao J."/>
        </authorList>
    </citation>
    <scope>NUCLEOTIDE SEQUENCE [LARGE SCALE GENOMIC DNA]</scope>
    <source>
        <strain evidence="2 3">CRXT-Y-14</strain>
    </source>
</reference>
<evidence type="ECO:0000259" key="1">
    <source>
        <dbReference type="Pfam" id="PF01266"/>
    </source>
</evidence>
<keyword evidence="3" id="KW-1185">Reference proteome</keyword>
<dbReference type="Pfam" id="PF01266">
    <property type="entry name" value="DAO"/>
    <property type="match status" value="1"/>
</dbReference>
<dbReference type="Gene3D" id="3.30.9.10">
    <property type="entry name" value="D-Amino Acid Oxidase, subunit A, domain 2"/>
    <property type="match status" value="1"/>
</dbReference>
<dbReference type="GO" id="GO:0005737">
    <property type="term" value="C:cytoplasm"/>
    <property type="evidence" value="ECO:0007669"/>
    <property type="project" value="TreeGrafter"/>
</dbReference>
<dbReference type="EMBL" id="CP061281">
    <property type="protein sequence ID" value="QNS03823.1"/>
    <property type="molecule type" value="Genomic_DNA"/>
</dbReference>
<dbReference type="Proteomes" id="UP000516428">
    <property type="component" value="Chromosome"/>
</dbReference>
<dbReference type="InterPro" id="IPR006076">
    <property type="entry name" value="FAD-dep_OxRdtase"/>
</dbReference>
<dbReference type="PANTHER" id="PTHR13847:SF281">
    <property type="entry name" value="FAD DEPENDENT OXIDOREDUCTASE DOMAIN-CONTAINING PROTEIN"/>
    <property type="match status" value="1"/>
</dbReference>
<dbReference type="Gene3D" id="3.50.50.60">
    <property type="entry name" value="FAD/NAD(P)-binding domain"/>
    <property type="match status" value="1"/>
</dbReference>
<gene>
    <name evidence="2" type="ORF">IAG42_09395</name>
</gene>
<dbReference type="PANTHER" id="PTHR13847">
    <property type="entry name" value="SARCOSINE DEHYDROGENASE-RELATED"/>
    <property type="match status" value="1"/>
</dbReference>
<proteinExistence type="predicted"/>
<dbReference type="InterPro" id="IPR036188">
    <property type="entry name" value="FAD/NAD-bd_sf"/>
</dbReference>
<feature type="domain" description="FAD dependent oxidoreductase" evidence="1">
    <location>
        <begin position="45"/>
        <end position="408"/>
    </location>
</feature>
<organism evidence="2 3">
    <name type="scientific">Streptomyces xanthii</name>
    <dbReference type="NCBI Taxonomy" id="2768069"/>
    <lineage>
        <taxon>Bacteria</taxon>
        <taxon>Bacillati</taxon>
        <taxon>Actinomycetota</taxon>
        <taxon>Actinomycetes</taxon>
        <taxon>Kitasatosporales</taxon>
        <taxon>Streptomycetaceae</taxon>
        <taxon>Streptomyces</taxon>
    </lineage>
</organism>
<evidence type="ECO:0000313" key="3">
    <source>
        <dbReference type="Proteomes" id="UP000516428"/>
    </source>
</evidence>
<protein>
    <submittedName>
        <fullName evidence="2">FAD-dependent oxidoreductase</fullName>
    </submittedName>
</protein>
<name>A0A7H1B518_9ACTN</name>
<accession>A0A7H1B518</accession>
<dbReference type="SUPFAM" id="SSF51905">
    <property type="entry name" value="FAD/NAD(P)-binding domain"/>
    <property type="match status" value="1"/>
</dbReference>
<dbReference type="RefSeq" id="WP_188336574.1">
    <property type="nucleotide sequence ID" value="NZ_CP061281.1"/>
</dbReference>
<dbReference type="KEGG" id="sxn:IAG42_09395"/>